<dbReference type="AlphaFoldDB" id="A0A450S2S3"/>
<sequence length="106" mass="12086">MPKLTDIIAGNLRDYDLEYRVHATGRMFERDIHENEGERIPREGDVIERDDGDFPLPGVLINGRTAGGRPIHPVAGINPSERRFVIITVYEPDSRRGTKGFSRRRT</sequence>
<dbReference type="EMBL" id="CAADEY010000013">
    <property type="protein sequence ID" value="VFJ45977.1"/>
    <property type="molecule type" value="Genomic_DNA"/>
</dbReference>
<accession>A0A450S2S3</accession>
<reference evidence="1" key="1">
    <citation type="submission" date="2019-02" db="EMBL/GenBank/DDBJ databases">
        <authorList>
            <person name="Gruber-Vodicka R. H."/>
            <person name="Seah K. B. B."/>
        </authorList>
    </citation>
    <scope>NUCLEOTIDE SEQUENCE</scope>
    <source>
        <strain evidence="1">BECK_DK161</strain>
    </source>
</reference>
<name>A0A450S2S3_9GAMM</name>
<dbReference type="InterPro" id="IPR025354">
    <property type="entry name" value="DUF4258"/>
</dbReference>
<evidence type="ECO:0008006" key="2">
    <source>
        <dbReference type="Google" id="ProtNLM"/>
    </source>
</evidence>
<protein>
    <recommendedName>
        <fullName evidence="2">DUF4258 domain-containing protein</fullName>
    </recommendedName>
</protein>
<evidence type="ECO:0000313" key="1">
    <source>
        <dbReference type="EMBL" id="VFJ45977.1"/>
    </source>
</evidence>
<proteinExistence type="predicted"/>
<gene>
    <name evidence="1" type="ORF">BECKDK2373C_GA0170839_101354</name>
</gene>
<dbReference type="Pfam" id="PF14076">
    <property type="entry name" value="DUF4258"/>
    <property type="match status" value="1"/>
</dbReference>
<organism evidence="1">
    <name type="scientific">Candidatus Kentrum sp. DK</name>
    <dbReference type="NCBI Taxonomy" id="2126562"/>
    <lineage>
        <taxon>Bacteria</taxon>
        <taxon>Pseudomonadati</taxon>
        <taxon>Pseudomonadota</taxon>
        <taxon>Gammaproteobacteria</taxon>
        <taxon>Candidatus Kentrum</taxon>
    </lineage>
</organism>